<dbReference type="Pfam" id="PF06742">
    <property type="entry name" value="DUF1214"/>
    <property type="match status" value="1"/>
</dbReference>
<evidence type="ECO:0008006" key="6">
    <source>
        <dbReference type="Google" id="ProtNLM"/>
    </source>
</evidence>
<dbReference type="Proteomes" id="UP000318053">
    <property type="component" value="Unassembled WGS sequence"/>
</dbReference>
<feature type="domain" description="DUF1214" evidence="2">
    <location>
        <begin position="361"/>
        <end position="468"/>
    </location>
</feature>
<proteinExistence type="predicted"/>
<dbReference type="OrthoDB" id="40820at2"/>
<dbReference type="InterPro" id="IPR010679">
    <property type="entry name" value="DUF1254"/>
</dbReference>
<dbReference type="Gene3D" id="2.60.120.600">
    <property type="entry name" value="Domain of unknown function DUF1214, C-terminal domain"/>
    <property type="match status" value="1"/>
</dbReference>
<dbReference type="AlphaFoldDB" id="A0A5C5XVG1"/>
<accession>A0A5C5XVG1</accession>
<evidence type="ECO:0000259" key="2">
    <source>
        <dbReference type="Pfam" id="PF06742"/>
    </source>
</evidence>
<feature type="chain" id="PRO_5022799982" description="DUF1254 domain-containing protein" evidence="1">
    <location>
        <begin position="23"/>
        <end position="485"/>
    </location>
</feature>
<dbReference type="InterPro" id="IPR037050">
    <property type="entry name" value="DUF1254_sf"/>
</dbReference>
<keyword evidence="5" id="KW-1185">Reference proteome</keyword>
<feature type="domain" description="DUF1254" evidence="3">
    <location>
        <begin position="92"/>
        <end position="221"/>
    </location>
</feature>
<comment type="caution">
    <text evidence="4">The sequence shown here is derived from an EMBL/GenBank/DDBJ whole genome shotgun (WGS) entry which is preliminary data.</text>
</comment>
<dbReference type="InterPro" id="IPR037049">
    <property type="entry name" value="DUF1214_C_sf"/>
</dbReference>
<gene>
    <name evidence="4" type="ORF">CA85_25950</name>
</gene>
<sequence length="485" mass="54300" precursor="true">MKLKPLFSALGIAGLLTSSLVAQQVPAPNSFDDLAQPSADVQMPKEYAKTLAASAYVWGWPLINQHNRRAKITQAPEPSLMNGTIPVAPGGHLAMLHDYIKPEQRFVACPNQDVVYGLGYMFLDKEPVVVQVPDFEDRFWVYAMYDARTDQFSELGEPYDTKPGFYLVVGPNWDGEKPEGITAVVQSSTEYGMVVPRVFQDETAEDKKAIQPFINQVVMYPLSEFDGQMKTKDWSQLKSLDMGGTGSGGETQWVVPENFFDTLGEVLDVVPPLPGEEALYAQLRQLLAVADRDPEIKKTLVETAIETDKNVISEFLRWEHNGTPAGNRWNRSTHNAEWGVDYYDRTGTARSNIYDNKIDETRYYYTDFDSDGEQLDGSSSYEVTFAAGQTPPVNGFWSLTLYDKSHFFAPNELNRFSLGTKNKSLKTDDDGSLTLYVGSESPGEDKESNWLPAPQGTFCLYIRAYWGKPAILDGTWQPPAVKKVH</sequence>
<dbReference type="RefSeq" id="WP_146391596.1">
    <property type="nucleotide sequence ID" value="NZ_SJPK01000005.1"/>
</dbReference>
<dbReference type="SUPFAM" id="SSF160935">
    <property type="entry name" value="VPA0735-like"/>
    <property type="match status" value="1"/>
</dbReference>
<evidence type="ECO:0000259" key="3">
    <source>
        <dbReference type="Pfam" id="PF06863"/>
    </source>
</evidence>
<dbReference type="PANTHER" id="PTHR36509">
    <property type="entry name" value="BLL3101 PROTEIN"/>
    <property type="match status" value="1"/>
</dbReference>
<dbReference type="EMBL" id="SJPK01000005">
    <property type="protein sequence ID" value="TWT66499.1"/>
    <property type="molecule type" value="Genomic_DNA"/>
</dbReference>
<name>A0A5C5XVG1_9BACT</name>
<reference evidence="4 5" key="1">
    <citation type="submission" date="2019-02" db="EMBL/GenBank/DDBJ databases">
        <title>Deep-cultivation of Planctomycetes and their phenomic and genomic characterization uncovers novel biology.</title>
        <authorList>
            <person name="Wiegand S."/>
            <person name="Jogler M."/>
            <person name="Boedeker C."/>
            <person name="Pinto D."/>
            <person name="Vollmers J."/>
            <person name="Rivas-Marin E."/>
            <person name="Kohn T."/>
            <person name="Peeters S.H."/>
            <person name="Heuer A."/>
            <person name="Rast P."/>
            <person name="Oberbeckmann S."/>
            <person name="Bunk B."/>
            <person name="Jeske O."/>
            <person name="Meyerdierks A."/>
            <person name="Storesund J.E."/>
            <person name="Kallscheuer N."/>
            <person name="Luecker S."/>
            <person name="Lage O.M."/>
            <person name="Pohl T."/>
            <person name="Merkel B.J."/>
            <person name="Hornburger P."/>
            <person name="Mueller R.-W."/>
            <person name="Bruemmer F."/>
            <person name="Labrenz M."/>
            <person name="Spormann A.M."/>
            <person name="Op Den Camp H."/>
            <person name="Overmann J."/>
            <person name="Amann R."/>
            <person name="Jetten M.S.M."/>
            <person name="Mascher T."/>
            <person name="Medema M.H."/>
            <person name="Devos D.P."/>
            <person name="Kaster A.-K."/>
            <person name="Ovreas L."/>
            <person name="Rohde M."/>
            <person name="Galperin M.Y."/>
            <person name="Jogler C."/>
        </authorList>
    </citation>
    <scope>NUCLEOTIDE SEQUENCE [LARGE SCALE GENOMIC DNA]</scope>
    <source>
        <strain evidence="4 5">CA85</strain>
    </source>
</reference>
<keyword evidence="1" id="KW-0732">Signal</keyword>
<dbReference type="Pfam" id="PF06863">
    <property type="entry name" value="DUF1254"/>
    <property type="match status" value="1"/>
</dbReference>
<dbReference type="InterPro" id="IPR010621">
    <property type="entry name" value="DUF1214"/>
</dbReference>
<dbReference type="Gene3D" id="2.60.40.1610">
    <property type="entry name" value="Domain of unknown function DUF1254"/>
    <property type="match status" value="1"/>
</dbReference>
<dbReference type="PANTHER" id="PTHR36509:SF2">
    <property type="entry name" value="BLL3101 PROTEIN"/>
    <property type="match status" value="1"/>
</dbReference>
<evidence type="ECO:0000313" key="4">
    <source>
        <dbReference type="EMBL" id="TWT66499.1"/>
    </source>
</evidence>
<protein>
    <recommendedName>
        <fullName evidence="6">DUF1254 domain-containing protein</fullName>
    </recommendedName>
</protein>
<organism evidence="4 5">
    <name type="scientific">Allorhodopirellula solitaria</name>
    <dbReference type="NCBI Taxonomy" id="2527987"/>
    <lineage>
        <taxon>Bacteria</taxon>
        <taxon>Pseudomonadati</taxon>
        <taxon>Planctomycetota</taxon>
        <taxon>Planctomycetia</taxon>
        <taxon>Pirellulales</taxon>
        <taxon>Pirellulaceae</taxon>
        <taxon>Allorhodopirellula</taxon>
    </lineage>
</organism>
<evidence type="ECO:0000256" key="1">
    <source>
        <dbReference type="SAM" id="SignalP"/>
    </source>
</evidence>
<evidence type="ECO:0000313" key="5">
    <source>
        <dbReference type="Proteomes" id="UP000318053"/>
    </source>
</evidence>
<feature type="signal peptide" evidence="1">
    <location>
        <begin position="1"/>
        <end position="22"/>
    </location>
</feature>